<comment type="similarity">
    <text evidence="1 7">Belongs to the bacterial ribosomal protein bS20 family.</text>
</comment>
<dbReference type="InterPro" id="IPR002583">
    <property type="entry name" value="Ribosomal_bS20"/>
</dbReference>
<dbReference type="PANTHER" id="PTHR33398:SF1">
    <property type="entry name" value="SMALL RIBOSOMAL SUBUNIT PROTEIN BS20C"/>
    <property type="match status" value="1"/>
</dbReference>
<feature type="region of interest" description="Disordered" evidence="8">
    <location>
        <begin position="67"/>
        <end position="87"/>
    </location>
</feature>
<dbReference type="GO" id="GO:0070181">
    <property type="term" value="F:small ribosomal subunit rRNA binding"/>
    <property type="evidence" value="ECO:0007669"/>
    <property type="project" value="TreeGrafter"/>
</dbReference>
<keyword evidence="4 7" id="KW-0689">Ribosomal protein</keyword>
<dbReference type="GO" id="GO:0003735">
    <property type="term" value="F:structural constituent of ribosome"/>
    <property type="evidence" value="ECO:0007669"/>
    <property type="project" value="InterPro"/>
</dbReference>
<dbReference type="HAMAP" id="MF_00500">
    <property type="entry name" value="Ribosomal_bS20"/>
    <property type="match status" value="1"/>
</dbReference>
<reference evidence="9 10" key="1">
    <citation type="journal article" date="2016" name="Nat. Commun.">
        <title>Thousands of microbial genomes shed light on interconnected biogeochemical processes in an aquifer system.</title>
        <authorList>
            <person name="Anantharaman K."/>
            <person name="Brown C.T."/>
            <person name="Hug L.A."/>
            <person name="Sharon I."/>
            <person name="Castelle C.J."/>
            <person name="Probst A.J."/>
            <person name="Thomas B.C."/>
            <person name="Singh A."/>
            <person name="Wilkins M.J."/>
            <person name="Karaoz U."/>
            <person name="Brodie E.L."/>
            <person name="Williams K.H."/>
            <person name="Hubbard S.S."/>
            <person name="Banfield J.F."/>
        </authorList>
    </citation>
    <scope>NUCLEOTIDE SEQUENCE [LARGE SCALE GENOMIC DNA]</scope>
</reference>
<sequence length="87" mass="9599">MPNIKSAMKAMRQNVRRRAVNLKALEAIKQTAKQVRKFATANNKSEAQKALSSAFAALDKAAKKHIVHKNTASRKKSRLAAMVGKLK</sequence>
<organism evidence="9 10">
    <name type="scientific">Candidatus Doudnabacteria bacterium RIFCSPHIGHO2_01_FULL_41_86</name>
    <dbReference type="NCBI Taxonomy" id="1817821"/>
    <lineage>
        <taxon>Bacteria</taxon>
        <taxon>Candidatus Doudnaibacteriota</taxon>
    </lineage>
</organism>
<evidence type="ECO:0000256" key="4">
    <source>
        <dbReference type="ARBA" id="ARBA00022980"/>
    </source>
</evidence>
<protein>
    <recommendedName>
        <fullName evidence="6 7">Small ribosomal subunit protein bS20</fullName>
    </recommendedName>
</protein>
<dbReference type="Pfam" id="PF01649">
    <property type="entry name" value="Ribosomal_S20p"/>
    <property type="match status" value="1"/>
</dbReference>
<dbReference type="SUPFAM" id="SSF46992">
    <property type="entry name" value="Ribosomal protein S20"/>
    <property type="match status" value="1"/>
</dbReference>
<feature type="compositionally biased region" description="Basic residues" evidence="8">
    <location>
        <begin position="67"/>
        <end position="78"/>
    </location>
</feature>
<comment type="function">
    <text evidence="7">Binds directly to 16S ribosomal RNA.</text>
</comment>
<evidence type="ECO:0000256" key="3">
    <source>
        <dbReference type="ARBA" id="ARBA00022884"/>
    </source>
</evidence>
<dbReference type="GO" id="GO:0005829">
    <property type="term" value="C:cytosol"/>
    <property type="evidence" value="ECO:0007669"/>
    <property type="project" value="TreeGrafter"/>
</dbReference>
<dbReference type="AlphaFoldDB" id="A0A1F5N7B4"/>
<dbReference type="GO" id="GO:0006412">
    <property type="term" value="P:translation"/>
    <property type="evidence" value="ECO:0007669"/>
    <property type="project" value="UniProtKB-UniRule"/>
</dbReference>
<evidence type="ECO:0000256" key="8">
    <source>
        <dbReference type="SAM" id="MobiDB-lite"/>
    </source>
</evidence>
<gene>
    <name evidence="7" type="primary">rpsT</name>
    <name evidence="9" type="ORF">A2717_03085</name>
</gene>
<keyword evidence="3 7" id="KW-0694">RNA-binding</keyword>
<dbReference type="GO" id="GO:0015935">
    <property type="term" value="C:small ribosomal subunit"/>
    <property type="evidence" value="ECO:0007669"/>
    <property type="project" value="TreeGrafter"/>
</dbReference>
<dbReference type="STRING" id="1817821.A2717_03085"/>
<name>A0A1F5N7B4_9BACT</name>
<evidence type="ECO:0000256" key="6">
    <source>
        <dbReference type="ARBA" id="ARBA00035136"/>
    </source>
</evidence>
<evidence type="ECO:0000313" key="9">
    <source>
        <dbReference type="EMBL" id="OGE73571.1"/>
    </source>
</evidence>
<evidence type="ECO:0000256" key="5">
    <source>
        <dbReference type="ARBA" id="ARBA00023274"/>
    </source>
</evidence>
<evidence type="ECO:0000256" key="1">
    <source>
        <dbReference type="ARBA" id="ARBA00007634"/>
    </source>
</evidence>
<dbReference type="PANTHER" id="PTHR33398">
    <property type="entry name" value="30S RIBOSOMAL PROTEIN S20"/>
    <property type="match status" value="1"/>
</dbReference>
<dbReference type="Proteomes" id="UP000177610">
    <property type="component" value="Unassembled WGS sequence"/>
</dbReference>
<evidence type="ECO:0000256" key="2">
    <source>
        <dbReference type="ARBA" id="ARBA00022730"/>
    </source>
</evidence>
<dbReference type="Gene3D" id="1.20.58.110">
    <property type="entry name" value="Ribosomal protein S20"/>
    <property type="match status" value="1"/>
</dbReference>
<comment type="caution">
    <text evidence="9">The sequence shown here is derived from an EMBL/GenBank/DDBJ whole genome shotgun (WGS) entry which is preliminary data.</text>
</comment>
<evidence type="ECO:0000256" key="7">
    <source>
        <dbReference type="HAMAP-Rule" id="MF_00500"/>
    </source>
</evidence>
<accession>A0A1F5N7B4</accession>
<dbReference type="EMBL" id="MFEH01000007">
    <property type="protein sequence ID" value="OGE73571.1"/>
    <property type="molecule type" value="Genomic_DNA"/>
</dbReference>
<dbReference type="NCBIfam" id="TIGR00029">
    <property type="entry name" value="S20"/>
    <property type="match status" value="1"/>
</dbReference>
<keyword evidence="5 7" id="KW-0687">Ribonucleoprotein</keyword>
<proteinExistence type="inferred from homology"/>
<keyword evidence="2 7" id="KW-0699">rRNA-binding</keyword>
<evidence type="ECO:0000313" key="10">
    <source>
        <dbReference type="Proteomes" id="UP000177610"/>
    </source>
</evidence>
<dbReference type="InterPro" id="IPR036510">
    <property type="entry name" value="Ribosomal_bS20_sf"/>
</dbReference>